<dbReference type="RefSeq" id="WP_003335892.1">
    <property type="nucleotide sequence ID" value="NZ_CP007806.1"/>
</dbReference>
<dbReference type="KEGG" id="blr:BRLA_c029230"/>
<name>A0A075RCR2_BRELA</name>
<reference evidence="1 2" key="1">
    <citation type="journal article" date="2011" name="J. Bacteriol.">
        <title>Genome sequence of Brevibacillus laterosporus LMG 15441, a pathogen of invertebrates.</title>
        <authorList>
            <person name="Djukic M."/>
            <person name="Poehlein A."/>
            <person name="Thurmer A."/>
            <person name="Daniel R."/>
        </authorList>
    </citation>
    <scope>NUCLEOTIDE SEQUENCE [LARGE SCALE GENOMIC DNA]</scope>
    <source>
        <strain evidence="1 2">LMG 15441</strain>
    </source>
</reference>
<accession>A0A075RCR2</accession>
<keyword evidence="2" id="KW-1185">Reference proteome</keyword>
<protein>
    <submittedName>
        <fullName evidence="1">Uncharacterized protein</fullName>
    </submittedName>
</protein>
<sequence>MEKIRIVGDINSGNYSAYKNDDTEPFVSIVGWTNRGLSAIRKMVGNYLVTQCGYSTTTNIPQHNIKPDRPESKNDLHKICTVQDYLDAVDPAKKYRKS</sequence>
<evidence type="ECO:0000313" key="2">
    <source>
        <dbReference type="Proteomes" id="UP000005850"/>
    </source>
</evidence>
<dbReference type="EMBL" id="CP007806">
    <property type="protein sequence ID" value="AIG27235.1"/>
    <property type="molecule type" value="Genomic_DNA"/>
</dbReference>
<dbReference type="HOGENOM" id="CLU_2328284_0_0_9"/>
<proteinExistence type="predicted"/>
<gene>
    <name evidence="1" type="ORF">BRLA_c029230</name>
</gene>
<organism evidence="1 2">
    <name type="scientific">Brevibacillus laterosporus LMG 15441</name>
    <dbReference type="NCBI Taxonomy" id="1042163"/>
    <lineage>
        <taxon>Bacteria</taxon>
        <taxon>Bacillati</taxon>
        <taxon>Bacillota</taxon>
        <taxon>Bacilli</taxon>
        <taxon>Bacillales</taxon>
        <taxon>Paenibacillaceae</taxon>
        <taxon>Brevibacillus</taxon>
    </lineage>
</organism>
<dbReference type="AlphaFoldDB" id="A0A075RCR2"/>
<dbReference type="Proteomes" id="UP000005850">
    <property type="component" value="Chromosome"/>
</dbReference>
<evidence type="ECO:0000313" key="1">
    <source>
        <dbReference type="EMBL" id="AIG27235.1"/>
    </source>
</evidence>